<dbReference type="Pfam" id="PF10744">
    <property type="entry name" value="Med1"/>
    <property type="match status" value="1"/>
</dbReference>
<evidence type="ECO:0000313" key="11">
    <source>
        <dbReference type="Proteomes" id="UP000813385"/>
    </source>
</evidence>
<evidence type="ECO:0000256" key="6">
    <source>
        <dbReference type="ARBA" id="ARBA00023242"/>
    </source>
</evidence>
<gene>
    <name evidence="10" type="ORF">B0T11DRAFT_103958</name>
</gene>
<name>A0A8K0TE20_9PEZI</name>
<dbReference type="Proteomes" id="UP000813385">
    <property type="component" value="Unassembled WGS sequence"/>
</dbReference>
<evidence type="ECO:0000256" key="4">
    <source>
        <dbReference type="ARBA" id="ARBA00023159"/>
    </source>
</evidence>
<dbReference type="EMBL" id="JAGPXD010000004">
    <property type="protein sequence ID" value="KAH7358441.1"/>
    <property type="molecule type" value="Genomic_DNA"/>
</dbReference>
<evidence type="ECO:0000256" key="1">
    <source>
        <dbReference type="ARBA" id="ARBA00004123"/>
    </source>
</evidence>
<protein>
    <recommendedName>
        <fullName evidence="7">Mediator of RNA polymerase II transcription subunit 1</fullName>
    </recommendedName>
    <alternativeName>
        <fullName evidence="7">Mediator complex subunit 1</fullName>
    </alternativeName>
</protein>
<accession>A0A8K0TE20</accession>
<feature type="compositionally biased region" description="Polar residues" evidence="8">
    <location>
        <begin position="53"/>
        <end position="67"/>
    </location>
</feature>
<comment type="similarity">
    <text evidence="2 7">Belongs to the Mediator complex subunit 1 family.</text>
</comment>
<dbReference type="GO" id="GO:0003712">
    <property type="term" value="F:transcription coregulator activity"/>
    <property type="evidence" value="ECO:0007669"/>
    <property type="project" value="InterPro"/>
</dbReference>
<evidence type="ECO:0000256" key="8">
    <source>
        <dbReference type="SAM" id="MobiDB-lite"/>
    </source>
</evidence>
<evidence type="ECO:0000313" key="10">
    <source>
        <dbReference type="EMBL" id="KAH7358441.1"/>
    </source>
</evidence>
<organism evidence="10 11">
    <name type="scientific">Plectosphaerella cucumerina</name>
    <dbReference type="NCBI Taxonomy" id="40658"/>
    <lineage>
        <taxon>Eukaryota</taxon>
        <taxon>Fungi</taxon>
        <taxon>Dikarya</taxon>
        <taxon>Ascomycota</taxon>
        <taxon>Pezizomycotina</taxon>
        <taxon>Sordariomycetes</taxon>
        <taxon>Hypocreomycetidae</taxon>
        <taxon>Glomerellales</taxon>
        <taxon>Plectosphaerellaceae</taxon>
        <taxon>Plectosphaerella</taxon>
    </lineage>
</organism>
<evidence type="ECO:0000256" key="7">
    <source>
        <dbReference type="RuleBase" id="RU364059"/>
    </source>
</evidence>
<keyword evidence="5 7" id="KW-0804">Transcription</keyword>
<reference evidence="10" key="1">
    <citation type="journal article" date="2021" name="Nat. Commun.">
        <title>Genetic determinants of endophytism in the Arabidopsis root mycobiome.</title>
        <authorList>
            <person name="Mesny F."/>
            <person name="Miyauchi S."/>
            <person name="Thiergart T."/>
            <person name="Pickel B."/>
            <person name="Atanasova L."/>
            <person name="Karlsson M."/>
            <person name="Huettel B."/>
            <person name="Barry K.W."/>
            <person name="Haridas S."/>
            <person name="Chen C."/>
            <person name="Bauer D."/>
            <person name="Andreopoulos W."/>
            <person name="Pangilinan J."/>
            <person name="LaButti K."/>
            <person name="Riley R."/>
            <person name="Lipzen A."/>
            <person name="Clum A."/>
            <person name="Drula E."/>
            <person name="Henrissat B."/>
            <person name="Kohler A."/>
            <person name="Grigoriev I.V."/>
            <person name="Martin F.M."/>
            <person name="Hacquard S."/>
        </authorList>
    </citation>
    <scope>NUCLEOTIDE SEQUENCE</scope>
    <source>
        <strain evidence="10">MPI-CAGE-AT-0016</strain>
    </source>
</reference>
<evidence type="ECO:0000256" key="2">
    <source>
        <dbReference type="ARBA" id="ARBA00006210"/>
    </source>
</evidence>
<evidence type="ECO:0000256" key="3">
    <source>
        <dbReference type="ARBA" id="ARBA00023015"/>
    </source>
</evidence>
<dbReference type="GO" id="GO:0016592">
    <property type="term" value="C:mediator complex"/>
    <property type="evidence" value="ECO:0007669"/>
    <property type="project" value="InterPro"/>
</dbReference>
<feature type="region of interest" description="Disordered" evidence="8">
    <location>
        <begin position="1"/>
        <end position="81"/>
    </location>
</feature>
<dbReference type="OrthoDB" id="5310959at2759"/>
<comment type="caution">
    <text evidence="10">The sequence shown here is derived from an EMBL/GenBank/DDBJ whole genome shotgun (WGS) entry which is preliminary data.</text>
</comment>
<comment type="subcellular location">
    <subcellularLocation>
        <location evidence="1 7">Nucleus</location>
    </subcellularLocation>
</comment>
<dbReference type="GO" id="GO:0045944">
    <property type="term" value="P:positive regulation of transcription by RNA polymerase II"/>
    <property type="evidence" value="ECO:0007669"/>
    <property type="project" value="UniProtKB-ARBA"/>
</dbReference>
<keyword evidence="4 7" id="KW-0010">Activator</keyword>
<dbReference type="PANTHER" id="PTHR35041">
    <property type="entry name" value="MEDIATOR OF RNA POLYMERASE II TRANSCRIPTION SUBUNIT 1"/>
    <property type="match status" value="1"/>
</dbReference>
<keyword evidence="3 7" id="KW-0805">Transcription regulation</keyword>
<dbReference type="InterPro" id="IPR019680">
    <property type="entry name" value="Mediator_Med1"/>
</dbReference>
<keyword evidence="11" id="KW-1185">Reference proteome</keyword>
<feature type="domain" description="Mediator complex subunit Med1" evidence="9">
    <location>
        <begin position="127"/>
        <end position="552"/>
    </location>
</feature>
<dbReference type="AlphaFoldDB" id="A0A8K0TE20"/>
<sequence>METPTNPAKLPPGHSQLGQSQGRTPSGIPGATPPVSTPFSQAHAAFSPHGPKSSPQQYKKSPANSATLMGHHGNPPMNFDSPSAAAAMGALGMSAGLDLGLDGVGVGSMGGLPMSTGEDDRIKRIDAIINILGNAKGLVSAAGLERLSLRAGLNKMWEEHRTPDGRTTQTLVMAGHGLQLDINLDNNIVQSVTVAFPESEAAPSVARHADKAGQILLRDLELLPNQSPLTKTLEKFAVNLERLATLDKLSVFPGLDCQEAIVGIYDSLEKLFQWELTKVRNDQAMAGKPEGLVEGLVEATVMCARSGRPGMHVRDQVGLSIDYWTERHLVFPRAPQSKFEEGPNVWSISVGCKPLDGDLYHAVRVSDGWLSNDVEKTKPTAEDLLTVADGPIIDWLEPDATTVPSTSDDKPGDLNLVQPDGKKLPNAKFVATFNPPLVVPQSVANSLYHLVGTQPPAMLTGYTFDGIFFPIPEGTNHDASEPRMISCKRDVLAKSPENTMAPVTHENMLFVYKPVYGQTITELPFSHPRQLVAMLPTLRQYALISTLLSRSFTSASVDMRPRTPGQALSMLRSQTLSDMFGEFADAEDATTGSPARAAGRWTGPLGLDVVLSVHPTAGLSVVFPFRDATANVELQIQQNGGIHVVSQNILPTGEETNGETAPHVTEIGKKMRPQDLGRVLAQLEDLCSWAEWIRLNLS</sequence>
<keyword evidence="6 7" id="KW-0539">Nucleus</keyword>
<dbReference type="PANTHER" id="PTHR35041:SF4">
    <property type="entry name" value="MEDIATOR OF RNA POLYMERASE II TRANSCRIPTION SUBUNIT 1"/>
    <property type="match status" value="1"/>
</dbReference>
<proteinExistence type="inferred from homology"/>
<evidence type="ECO:0000256" key="5">
    <source>
        <dbReference type="ARBA" id="ARBA00023163"/>
    </source>
</evidence>
<comment type="function">
    <text evidence="7">Component of the Mediator complex, a coactivator involved in the regulated transcription of nearly all RNA polymerase II-dependent genes. Mediator functions as a bridge to convey information from gene-specific regulatory proteins to the basal RNA polymerase II transcription machinery. Mediator is recruited to promoters by direct interactions with regulatory proteins and serves as a scaffold for the assembly of a functional preinitiation complex with RNA polymerase II and the general transcription factors.</text>
</comment>
<evidence type="ECO:0000259" key="9">
    <source>
        <dbReference type="Pfam" id="PF10744"/>
    </source>
</evidence>